<feature type="compositionally biased region" description="Basic and acidic residues" evidence="1">
    <location>
        <begin position="592"/>
        <end position="620"/>
    </location>
</feature>
<comment type="caution">
    <text evidence="2">The sequence shown here is derived from an EMBL/GenBank/DDBJ whole genome shotgun (WGS) entry which is preliminary data.</text>
</comment>
<evidence type="ECO:0000256" key="1">
    <source>
        <dbReference type="SAM" id="MobiDB-lite"/>
    </source>
</evidence>
<feature type="compositionally biased region" description="Polar residues" evidence="1">
    <location>
        <begin position="639"/>
        <end position="659"/>
    </location>
</feature>
<gene>
    <name evidence="2" type="ORF">PGO_040600</name>
</gene>
<name>A0A1Y1JB31_PLAGO</name>
<keyword evidence="3" id="KW-1185">Reference proteome</keyword>
<feature type="compositionally biased region" description="Acidic residues" evidence="1">
    <location>
        <begin position="531"/>
        <end position="591"/>
    </location>
</feature>
<dbReference type="GeneID" id="39746171"/>
<dbReference type="AlphaFoldDB" id="A0A1Y1JB31"/>
<dbReference type="EMBL" id="BDQF01000004">
    <property type="protein sequence ID" value="GAW79460.1"/>
    <property type="molecule type" value="Genomic_DNA"/>
</dbReference>
<proteinExistence type="predicted"/>
<feature type="region of interest" description="Disordered" evidence="1">
    <location>
        <begin position="133"/>
        <end position="723"/>
    </location>
</feature>
<feature type="compositionally biased region" description="Basic and acidic residues" evidence="1">
    <location>
        <begin position="360"/>
        <end position="398"/>
    </location>
</feature>
<feature type="compositionally biased region" description="Polar residues" evidence="1">
    <location>
        <begin position="426"/>
        <end position="437"/>
    </location>
</feature>
<accession>A0A1Y1JB31</accession>
<feature type="compositionally biased region" description="Basic and acidic residues" evidence="1">
    <location>
        <begin position="660"/>
        <end position="694"/>
    </location>
</feature>
<feature type="compositionally biased region" description="Basic and acidic residues" evidence="1">
    <location>
        <begin position="405"/>
        <end position="425"/>
    </location>
</feature>
<feature type="compositionally biased region" description="Basic and acidic residues" evidence="1">
    <location>
        <begin position="254"/>
        <end position="276"/>
    </location>
</feature>
<organism evidence="2 3">
    <name type="scientific">Plasmodium gonderi</name>
    <dbReference type="NCBI Taxonomy" id="77519"/>
    <lineage>
        <taxon>Eukaryota</taxon>
        <taxon>Sar</taxon>
        <taxon>Alveolata</taxon>
        <taxon>Apicomplexa</taxon>
        <taxon>Aconoidasida</taxon>
        <taxon>Haemosporida</taxon>
        <taxon>Plasmodiidae</taxon>
        <taxon>Plasmodium</taxon>
        <taxon>Plasmodium (Plasmodium)</taxon>
    </lineage>
</organism>
<feature type="compositionally biased region" description="Basic and acidic residues" evidence="1">
    <location>
        <begin position="133"/>
        <end position="145"/>
    </location>
</feature>
<evidence type="ECO:0000313" key="2">
    <source>
        <dbReference type="EMBL" id="GAW79460.1"/>
    </source>
</evidence>
<feature type="compositionally biased region" description="Basic and acidic residues" evidence="1">
    <location>
        <begin position="701"/>
        <end position="723"/>
    </location>
</feature>
<protein>
    <submittedName>
        <fullName evidence="2">Rhoptry neck protein 6</fullName>
    </submittedName>
</protein>
<feature type="compositionally biased region" description="Basic and acidic residues" evidence="1">
    <location>
        <begin position="323"/>
        <end position="353"/>
    </location>
</feature>
<feature type="compositionally biased region" description="Polar residues" evidence="1">
    <location>
        <begin position="236"/>
        <end position="250"/>
    </location>
</feature>
<reference evidence="3" key="1">
    <citation type="submission" date="2017-04" db="EMBL/GenBank/DDBJ databases">
        <title>Plasmodium gonderi genome.</title>
        <authorList>
            <person name="Arisue N."/>
            <person name="Honma H."/>
            <person name="Kawai S."/>
            <person name="Tougan T."/>
            <person name="Tanabe K."/>
            <person name="Horii T."/>
        </authorList>
    </citation>
    <scope>NUCLEOTIDE SEQUENCE [LARGE SCALE GENOMIC DNA]</scope>
    <source>
        <strain evidence="3">ATCC 30045</strain>
    </source>
</reference>
<dbReference type="Proteomes" id="UP000195521">
    <property type="component" value="Unassembled WGS sequence"/>
</dbReference>
<sequence length="1064" mass="122653">MRYIFLPVVILCAKGLLRNKACFRFPCFRCFSHVFHTPYLYFFLPYLPRAESSISVNSLHLGKNRQDDALHDDTLVHEISETNLNSYTNDKNKRHLKNYRNEEELSESKLESNLSFLQECTINSCLSLDKDEMGSGQIDESKDESSLQAEEGITDGANGKTKVDAKGEAKMDSKVDEKKGTQEGQEKLQKTNQQKEKVEKEEKEEKKEKKEKKEKMDGKIEKNSREQGAEQDKDMNCTNEGNTEMQNMKSVTYDAKEEERKMNDKKDSKTVEKKNTSVEIESGVQDDRKEEMMDEMDDMKEIDEEGEEGEEMDEEKEEDMDLEKDKEKEEDGDLEKDKEKEEDGDLEKDKEKEEDVDFEKDEKMDLEKGEDMDIEKGGKKEELKARGEKKGEEKKKDSQSASNKYGEEMKESLKVDGNLDREKTKTGLQNVSNTNGVDMNAHLKQDKNAMSEKKETSRKIEMQHGNDVGEQRNYVKKTTEKKNEDIGRGNNVEKKSKPEEELRAQEKIDKNKTKKVDADVEEQGVDVGAVEGDDSDRDDFEREDSDHEDSDNEDFDRENSDNDDLDRENSDDDNSDHDNSDEDNVELDAADELGRGRYQEKKEEKNQKGQMEKGRGENKNKMNPPISVSVEEKLYKGEGTQSKATINASAHVSGAYQNTMKDEAKEHKESNRIEKNTPHKETLLGKKSEFEEKATNPSVSQKEEGQVKGENQRKGNEKKYENKYENKYESNMFTLDKKMHRNLSNIDELFHGLKDKLNRHKELKNRELKLKFETMGRIKEYKMYTNLIQKSVEILTIRLMKINEDLKKLKYSSDIALQKYINENDHALVNFSKLEKYDNKGQGKVAHGIRPRGSDKKGELFCPLDCVREDCHNKPNYPTQCYKLEQRGNEIHKICESFVDIHSGICPNNYHHCAIAEPERNKKYSIFAWGEGYGQTPQFITIRGYNLSECLQLLVVNKGSTCSPSSIEKNILESRDILLEPILTKVLQNEILLENIKISKPGEYNICLVQFYQHPQRDNLITDNTSSRSSKMSKTTMKGRNSDISILGIDTIGPLYVLPLPSKR</sequence>
<feature type="compositionally biased region" description="Basic and acidic residues" evidence="1">
    <location>
        <begin position="477"/>
        <end position="518"/>
    </location>
</feature>
<dbReference type="OMA" id="QNCTIND"/>
<feature type="compositionally biased region" description="Basic and acidic residues" evidence="1">
    <location>
        <begin position="441"/>
        <end position="470"/>
    </location>
</feature>
<feature type="compositionally biased region" description="Basic and acidic residues" evidence="1">
    <location>
        <begin position="161"/>
        <end position="235"/>
    </location>
</feature>
<feature type="compositionally biased region" description="Acidic residues" evidence="1">
    <location>
        <begin position="292"/>
        <end position="322"/>
    </location>
</feature>
<evidence type="ECO:0000313" key="3">
    <source>
        <dbReference type="Proteomes" id="UP000195521"/>
    </source>
</evidence>
<dbReference type="OrthoDB" id="392870at2759"/>
<dbReference type="RefSeq" id="XP_028542049.1">
    <property type="nucleotide sequence ID" value="XM_028686248.1"/>
</dbReference>